<organism evidence="2 3">
    <name type="scientific">Fusarium oxysporum</name>
    <name type="common">Fusarium vascular wilt</name>
    <dbReference type="NCBI Taxonomy" id="5507"/>
    <lineage>
        <taxon>Eukaryota</taxon>
        <taxon>Fungi</taxon>
        <taxon>Dikarya</taxon>
        <taxon>Ascomycota</taxon>
        <taxon>Pezizomycotina</taxon>
        <taxon>Sordariomycetes</taxon>
        <taxon>Hypocreomycetidae</taxon>
        <taxon>Hypocreales</taxon>
        <taxon>Nectriaceae</taxon>
        <taxon>Fusarium</taxon>
        <taxon>Fusarium oxysporum species complex</taxon>
    </lineage>
</organism>
<protein>
    <submittedName>
        <fullName evidence="2">Uncharacterized protein</fullName>
    </submittedName>
</protein>
<proteinExistence type="predicted"/>
<feature type="region of interest" description="Disordered" evidence="1">
    <location>
        <begin position="136"/>
        <end position="175"/>
    </location>
</feature>
<name>A0A420N7T7_FUSOX</name>
<gene>
    <name evidence="2" type="ORF">BFJ69_g7027</name>
</gene>
<evidence type="ECO:0000313" key="2">
    <source>
        <dbReference type="EMBL" id="RKK76377.1"/>
    </source>
</evidence>
<reference evidence="2 3" key="1">
    <citation type="journal article" date="2018" name="Sci. Rep.">
        <title>Characterisation of pathogen-specific regions and novel effector candidates in Fusarium oxysporum f. sp. cepae.</title>
        <authorList>
            <person name="Armitage A.D."/>
            <person name="Taylor A."/>
            <person name="Sobczyk M.K."/>
            <person name="Baxter L."/>
            <person name="Greenfield B.P."/>
            <person name="Bates H.J."/>
            <person name="Wilson F."/>
            <person name="Jackson A.C."/>
            <person name="Ott S."/>
            <person name="Harrison R.J."/>
            <person name="Clarkson J.P."/>
        </authorList>
    </citation>
    <scope>NUCLEOTIDE SEQUENCE [LARGE SCALE GENOMIC DNA]</scope>
    <source>
        <strain evidence="2 3">Fo_A13</strain>
    </source>
</reference>
<accession>A0A420N7T7</accession>
<dbReference type="Proteomes" id="UP000285084">
    <property type="component" value="Unassembled WGS sequence"/>
</dbReference>
<dbReference type="AlphaFoldDB" id="A0A420N7T7"/>
<dbReference type="EMBL" id="MRCX01000053">
    <property type="protein sequence ID" value="RKK76377.1"/>
    <property type="molecule type" value="Genomic_DNA"/>
</dbReference>
<sequence length="175" mass="19332">MWWESKDFKKILPSSPDYKFEIWTPPPNTEIQLPSDTHVSKSTGGTPSYIRVQIGKGGYDLKSINSPKPDIATLFGWNTIPPYAYVSSSASSHIYAVSPFSPSPENVQKAVCIRGVSLTGCSYYSIGSGFLIKPRGRKQRKTGFGGRRLENTSRRRRFGSDSSGNQILPHSDKVG</sequence>
<comment type="caution">
    <text evidence="2">The sequence shown here is derived from an EMBL/GenBank/DDBJ whole genome shotgun (WGS) entry which is preliminary data.</text>
</comment>
<evidence type="ECO:0000256" key="1">
    <source>
        <dbReference type="SAM" id="MobiDB-lite"/>
    </source>
</evidence>
<evidence type="ECO:0000313" key="3">
    <source>
        <dbReference type="Proteomes" id="UP000285084"/>
    </source>
</evidence>